<feature type="transmembrane region" description="Helical" evidence="2">
    <location>
        <begin position="48"/>
        <end position="69"/>
    </location>
</feature>
<feature type="transmembrane region" description="Helical" evidence="2">
    <location>
        <begin position="477"/>
        <end position="497"/>
    </location>
</feature>
<evidence type="ECO:0000256" key="1">
    <source>
        <dbReference type="ARBA" id="ARBA00023115"/>
    </source>
</evidence>
<organism evidence="3 4">
    <name type="scientific">Nocardioides bigeumensis</name>
    <dbReference type="NCBI Taxonomy" id="433657"/>
    <lineage>
        <taxon>Bacteria</taxon>
        <taxon>Bacillati</taxon>
        <taxon>Actinomycetota</taxon>
        <taxon>Actinomycetes</taxon>
        <taxon>Propionibacteriales</taxon>
        <taxon>Nocardioidaceae</taxon>
        <taxon>Nocardioides</taxon>
    </lineage>
</organism>
<name>A0ABN2YY41_9ACTN</name>
<feature type="transmembrane region" description="Helical" evidence="2">
    <location>
        <begin position="535"/>
        <end position="553"/>
    </location>
</feature>
<feature type="transmembrane region" description="Helical" evidence="2">
    <location>
        <begin position="565"/>
        <end position="585"/>
    </location>
</feature>
<feature type="transmembrane region" description="Helical" evidence="2">
    <location>
        <begin position="651"/>
        <end position="667"/>
    </location>
</feature>
<feature type="transmembrane region" description="Helical" evidence="2">
    <location>
        <begin position="625"/>
        <end position="645"/>
    </location>
</feature>
<evidence type="ECO:0008006" key="5">
    <source>
        <dbReference type="Google" id="ProtNLM"/>
    </source>
</evidence>
<dbReference type="RefSeq" id="WP_344305509.1">
    <property type="nucleotide sequence ID" value="NZ_BAAAQQ010000014.1"/>
</dbReference>
<dbReference type="Gene3D" id="3.40.50.150">
    <property type="entry name" value="Vaccinia Virus protein VP39"/>
    <property type="match status" value="1"/>
</dbReference>
<reference evidence="3 4" key="1">
    <citation type="journal article" date="2019" name="Int. J. Syst. Evol. Microbiol.">
        <title>The Global Catalogue of Microorganisms (GCM) 10K type strain sequencing project: providing services to taxonomists for standard genome sequencing and annotation.</title>
        <authorList>
            <consortium name="The Broad Institute Genomics Platform"/>
            <consortium name="The Broad Institute Genome Sequencing Center for Infectious Disease"/>
            <person name="Wu L."/>
            <person name="Ma J."/>
        </authorList>
    </citation>
    <scope>NUCLEOTIDE SEQUENCE [LARGE SCALE GENOMIC DNA]</scope>
    <source>
        <strain evidence="3 4">JCM 16021</strain>
    </source>
</reference>
<dbReference type="Pfam" id="PF01564">
    <property type="entry name" value="Spermine_synth"/>
    <property type="match status" value="1"/>
</dbReference>
<proteinExistence type="predicted"/>
<comment type="caution">
    <text evidence="3">The sequence shown here is derived from an EMBL/GenBank/DDBJ whole genome shotgun (WGS) entry which is preliminary data.</text>
</comment>
<feature type="transmembrane region" description="Helical" evidence="2">
    <location>
        <begin position="509"/>
        <end position="529"/>
    </location>
</feature>
<feature type="transmembrane region" description="Helical" evidence="2">
    <location>
        <begin position="152"/>
        <end position="172"/>
    </location>
</feature>
<feature type="transmembrane region" description="Helical" evidence="2">
    <location>
        <begin position="76"/>
        <end position="98"/>
    </location>
</feature>
<keyword evidence="2" id="KW-1133">Transmembrane helix</keyword>
<feature type="transmembrane region" description="Helical" evidence="2">
    <location>
        <begin position="118"/>
        <end position="140"/>
    </location>
</feature>
<gene>
    <name evidence="3" type="ORF">GCM10009843_38780</name>
</gene>
<dbReference type="Proteomes" id="UP001500575">
    <property type="component" value="Unassembled WGS sequence"/>
</dbReference>
<evidence type="ECO:0000256" key="2">
    <source>
        <dbReference type="SAM" id="Phobius"/>
    </source>
</evidence>
<keyword evidence="2" id="KW-0472">Membrane</keyword>
<evidence type="ECO:0000313" key="3">
    <source>
        <dbReference type="EMBL" id="GAA2133417.1"/>
    </source>
</evidence>
<dbReference type="SUPFAM" id="SSF53335">
    <property type="entry name" value="S-adenosyl-L-methionine-dependent methyltransferases"/>
    <property type="match status" value="1"/>
</dbReference>
<feature type="transmembrane region" description="Helical" evidence="2">
    <location>
        <begin position="591"/>
        <end position="613"/>
    </location>
</feature>
<dbReference type="PANTHER" id="PTHR43317:SF1">
    <property type="entry name" value="THERMOSPERMINE SYNTHASE ACAULIS5"/>
    <property type="match status" value="1"/>
</dbReference>
<keyword evidence="2" id="KW-0812">Transmembrane</keyword>
<dbReference type="EMBL" id="BAAAQQ010000014">
    <property type="protein sequence ID" value="GAA2133417.1"/>
    <property type="molecule type" value="Genomic_DNA"/>
</dbReference>
<keyword evidence="1" id="KW-0620">Polyamine biosynthesis</keyword>
<protein>
    <recommendedName>
        <fullName evidence="5">Spermidine synthase</fullName>
    </recommendedName>
</protein>
<feature type="transmembrane region" description="Helical" evidence="2">
    <location>
        <begin position="20"/>
        <end position="42"/>
    </location>
</feature>
<dbReference type="PANTHER" id="PTHR43317">
    <property type="entry name" value="THERMOSPERMINE SYNTHASE ACAULIS5"/>
    <property type="match status" value="1"/>
</dbReference>
<keyword evidence="4" id="KW-1185">Reference proteome</keyword>
<evidence type="ECO:0000313" key="4">
    <source>
        <dbReference type="Proteomes" id="UP001500575"/>
    </source>
</evidence>
<dbReference type="InterPro" id="IPR029063">
    <property type="entry name" value="SAM-dependent_MTases_sf"/>
</dbReference>
<accession>A0ABN2YY41</accession>
<feature type="transmembrane region" description="Helical" evidence="2">
    <location>
        <begin position="202"/>
        <end position="223"/>
    </location>
</feature>
<sequence length="675" mass="73042">MTSEVTRSGPSTQAVDRGAVVRLLLSSSLMLFLELALIRWLGANVVHLSYFSNFVLLGSFLGIGAGFLISRKSWSIWPVSLPLLTALVVGVLQFPVTIERQGSDVIYFTSLAVSGPPAWLALPVVFLIVAVVLAGPAELVGQCFGRLVPLTAYRYDLIGSLTGITAFSLLSFLRAPSVVWGVVACLLYVALWRGIRGKAVAAVCSAIVVGMLLVESVAAGVSWSPYYKIQTEDVDQPDNGFLLIKANGVPHQLMAPAEWKMNLGEQIYQTPYLRTPTNRLEDVLIVGAGSGSDVAIALSKGAGHVDAVDIDPRILEIGEEKNLDRPYQSEQVTEHANDGRAFLQGLGDKEYDLILFALPDSLTLVSGASQIRLESFLFTEEAMRSVRDHLKPDGAFAMYNYYRETWLIDRLAGTAADVFGHPPCVDTFAGAQAVITVAVVEQFQTCETVWSPTGDVIEPATDDAPFLYFKGDSFPPLYIVTLLGILFASFLAVRVLGGPISQMRPYADLFFMGAAFLLLETKNVATFALLFGTTWFVNALVFAGVLVVVLAAVETTRRFRTPPLPVVFAAIAASLAFAWLVKPGWLLYLPFWPRLLAATLVAFLPIYLANVAFAKRFAESSDSQSAFAINLLGAIVGGCLEYAALLTGYNNLLLVTGLLYLVAFLLVPKTGLRTA</sequence>
<dbReference type="CDD" id="cd02440">
    <property type="entry name" value="AdoMet_MTases"/>
    <property type="match status" value="1"/>
</dbReference>
<feature type="transmembrane region" description="Helical" evidence="2">
    <location>
        <begin position="178"/>
        <end position="195"/>
    </location>
</feature>